<keyword evidence="2" id="KW-1185">Reference proteome</keyword>
<evidence type="ECO:0000313" key="1">
    <source>
        <dbReference type="EMBL" id="MCQ8102744.1"/>
    </source>
</evidence>
<protein>
    <submittedName>
        <fullName evidence="1">Uncharacterized protein</fullName>
    </submittedName>
</protein>
<organism evidence="1 2">
    <name type="scientific">Methylomonas subterranea</name>
    <dbReference type="NCBI Taxonomy" id="2952225"/>
    <lineage>
        <taxon>Bacteria</taxon>
        <taxon>Pseudomonadati</taxon>
        <taxon>Pseudomonadota</taxon>
        <taxon>Gammaproteobacteria</taxon>
        <taxon>Methylococcales</taxon>
        <taxon>Methylococcaceae</taxon>
        <taxon>Methylomonas</taxon>
    </lineage>
</organism>
<comment type="caution">
    <text evidence="1">The sequence shown here is derived from an EMBL/GenBank/DDBJ whole genome shotgun (WGS) entry which is preliminary data.</text>
</comment>
<gene>
    <name evidence="1" type="ORF">NP590_01400</name>
</gene>
<reference evidence="1 2" key="1">
    <citation type="submission" date="2022-07" db="EMBL/GenBank/DDBJ databases">
        <title>Methylomonas rivi sp. nov., Methylomonas rosea sp. nov., Methylomonas aureus sp. nov. and Methylomonas subterranea sp. nov., four novel methanotrophs isolated from a freshwater creek and the deep terrestrial subsurface.</title>
        <authorList>
            <person name="Abin C."/>
            <person name="Sankaranarayanan K."/>
            <person name="Garner C."/>
            <person name="Sindelar R."/>
            <person name="Kotary K."/>
            <person name="Garner R."/>
            <person name="Barclay S."/>
            <person name="Lawson P."/>
            <person name="Krumholz L."/>
        </authorList>
    </citation>
    <scope>NUCLEOTIDE SEQUENCE [LARGE SCALE GENOMIC DNA]</scope>
    <source>
        <strain evidence="1 2">SURF-2</strain>
    </source>
</reference>
<accession>A0ABT1TBR2</accession>
<proteinExistence type="predicted"/>
<name>A0ABT1TBR2_9GAMM</name>
<dbReference type="RefSeq" id="WP_256600363.1">
    <property type="nucleotide sequence ID" value="NZ_JANIBJ010000002.1"/>
</dbReference>
<sequence>MQANPGGLAYKKLIKQWVLPVVGECGWRGLVFAATAILGNGLEAPLGRADGFWNY</sequence>
<dbReference type="Proteomes" id="UP001524499">
    <property type="component" value="Unassembled WGS sequence"/>
</dbReference>
<dbReference type="EMBL" id="JANIBJ010000002">
    <property type="protein sequence ID" value="MCQ8102744.1"/>
    <property type="molecule type" value="Genomic_DNA"/>
</dbReference>
<evidence type="ECO:0000313" key="2">
    <source>
        <dbReference type="Proteomes" id="UP001524499"/>
    </source>
</evidence>